<name>A0A5B7GHZ0_PORTR</name>
<accession>A0A5B7GHZ0</accession>
<protein>
    <submittedName>
        <fullName evidence="1">Uncharacterized protein</fullName>
    </submittedName>
</protein>
<gene>
    <name evidence="1" type="ORF">E2C01_050993</name>
</gene>
<comment type="caution">
    <text evidence="1">The sequence shown here is derived from an EMBL/GenBank/DDBJ whole genome shotgun (WGS) entry which is preliminary data.</text>
</comment>
<dbReference type="EMBL" id="VSRR010014439">
    <property type="protein sequence ID" value="MPC57025.1"/>
    <property type="molecule type" value="Genomic_DNA"/>
</dbReference>
<sequence>MKLGADVRNATHLPWFQETRASLEETQQQQQQQWSEALEITGKERDVGERSALCWGRTEIQILGLHELLILNKSTKLLGSVGRTLAIFTTSRPRTYRPTSLSSRNSSLTVSDKAKTWSKPIASSRNAWQYLTTLDL</sequence>
<organism evidence="1 2">
    <name type="scientific">Portunus trituberculatus</name>
    <name type="common">Swimming crab</name>
    <name type="synonym">Neptunus trituberculatus</name>
    <dbReference type="NCBI Taxonomy" id="210409"/>
    <lineage>
        <taxon>Eukaryota</taxon>
        <taxon>Metazoa</taxon>
        <taxon>Ecdysozoa</taxon>
        <taxon>Arthropoda</taxon>
        <taxon>Crustacea</taxon>
        <taxon>Multicrustacea</taxon>
        <taxon>Malacostraca</taxon>
        <taxon>Eumalacostraca</taxon>
        <taxon>Eucarida</taxon>
        <taxon>Decapoda</taxon>
        <taxon>Pleocyemata</taxon>
        <taxon>Brachyura</taxon>
        <taxon>Eubrachyura</taxon>
        <taxon>Portunoidea</taxon>
        <taxon>Portunidae</taxon>
        <taxon>Portuninae</taxon>
        <taxon>Portunus</taxon>
    </lineage>
</organism>
<dbReference type="AlphaFoldDB" id="A0A5B7GHZ0"/>
<evidence type="ECO:0000313" key="1">
    <source>
        <dbReference type="EMBL" id="MPC57025.1"/>
    </source>
</evidence>
<dbReference type="Proteomes" id="UP000324222">
    <property type="component" value="Unassembled WGS sequence"/>
</dbReference>
<evidence type="ECO:0000313" key="2">
    <source>
        <dbReference type="Proteomes" id="UP000324222"/>
    </source>
</evidence>
<keyword evidence="2" id="KW-1185">Reference proteome</keyword>
<proteinExistence type="predicted"/>
<reference evidence="1 2" key="1">
    <citation type="submission" date="2019-05" db="EMBL/GenBank/DDBJ databases">
        <title>Another draft genome of Portunus trituberculatus and its Hox gene families provides insights of decapod evolution.</title>
        <authorList>
            <person name="Jeong J.-H."/>
            <person name="Song I."/>
            <person name="Kim S."/>
            <person name="Choi T."/>
            <person name="Kim D."/>
            <person name="Ryu S."/>
            <person name="Kim W."/>
        </authorList>
    </citation>
    <scope>NUCLEOTIDE SEQUENCE [LARGE SCALE GENOMIC DNA]</scope>
    <source>
        <tissue evidence="1">Muscle</tissue>
    </source>
</reference>